<accession>A0A7X6LRP0</accession>
<dbReference type="Proteomes" id="UP001549139">
    <property type="component" value="Unassembled WGS sequence"/>
</dbReference>
<dbReference type="Proteomes" id="UP000554284">
    <property type="component" value="Unassembled WGS sequence"/>
</dbReference>
<protein>
    <recommendedName>
        <fullName evidence="1">DUF1023 domain-containing protein</fullName>
    </recommendedName>
</protein>
<proteinExistence type="predicted"/>
<evidence type="ECO:0000313" key="4">
    <source>
        <dbReference type="Proteomes" id="UP000554284"/>
    </source>
</evidence>
<reference evidence="3 4" key="1">
    <citation type="submission" date="2020-04" db="EMBL/GenBank/DDBJ databases">
        <title>MicrobeNet Type strains.</title>
        <authorList>
            <person name="Nicholson A.C."/>
        </authorList>
    </citation>
    <scope>NUCLEOTIDE SEQUENCE [LARGE SCALE GENOMIC DNA]</scope>
    <source>
        <strain evidence="3 4">ATCC 700355</strain>
    </source>
</reference>
<dbReference type="SUPFAM" id="SSF53474">
    <property type="entry name" value="alpha/beta-Hydrolases"/>
    <property type="match status" value="1"/>
</dbReference>
<dbReference type="EMBL" id="JAAXPF010000007">
    <property type="protein sequence ID" value="NKY69109.1"/>
    <property type="molecule type" value="Genomic_DNA"/>
</dbReference>
<organism evidence="3 4">
    <name type="scientific">Corynebacterium mucifaciens</name>
    <dbReference type="NCBI Taxonomy" id="57171"/>
    <lineage>
        <taxon>Bacteria</taxon>
        <taxon>Bacillati</taxon>
        <taxon>Actinomycetota</taxon>
        <taxon>Actinomycetes</taxon>
        <taxon>Mycobacteriales</taxon>
        <taxon>Corynebacteriaceae</taxon>
        <taxon>Corynebacterium</taxon>
    </lineage>
</organism>
<evidence type="ECO:0000313" key="5">
    <source>
        <dbReference type="Proteomes" id="UP001549139"/>
    </source>
</evidence>
<dbReference type="AlphaFoldDB" id="A0A7X6LRP0"/>
<dbReference type="RefSeq" id="WP_168685148.1">
    <property type="nucleotide sequence ID" value="NZ_JAAXPF010000007.1"/>
</dbReference>
<reference evidence="2 5" key="2">
    <citation type="submission" date="2024-06" db="EMBL/GenBank/DDBJ databases">
        <title>Sequencing the genomes of 1000 actinobacteria strains.</title>
        <authorList>
            <person name="Klenk H.-P."/>
        </authorList>
    </citation>
    <scope>NUCLEOTIDE SEQUENCE [LARGE SCALE GENOMIC DNA]</scope>
    <source>
        <strain evidence="2 5">DSM 44265</strain>
    </source>
</reference>
<dbReference type="EMBL" id="JBEPNZ010000001">
    <property type="protein sequence ID" value="MET3944487.1"/>
    <property type="molecule type" value="Genomic_DNA"/>
</dbReference>
<evidence type="ECO:0000313" key="2">
    <source>
        <dbReference type="EMBL" id="MET3944487.1"/>
    </source>
</evidence>
<sequence length="398" mass="40981">MIYAPALDANELAAAAAAVRLAAAAASERAAHAPASAAAIGATGFRGPAFDASTARLAGYGAELDASAARLHTAAGLLDNAAQTQRELDEAARFAARHFHSRGVLWLNAMSMMLDLQLSQSLLGAAGKEQVYDPLFAHPDEDLASLDAKHAQTVPASTREAVAAAGGVFLEAGPTAATVIVGDAVDPERVITMVAGATTGKPSQLAGELEKARNLSEQTGAAVVVWQGYAPPPLLTDAISPHRAEAGADDLAMFQAALDERYPDAQKTVVAHSYGTLLATKAASTHGLLADDLWILGSAGVAASHASELTLAGPEATVHVVDSPTDPILLLRSGPSAALGASPSYVGWGGEQVPGVRGGHCDYFTDPAFVSALQQRSDRATENSLPWRVPNETTFEEK</sequence>
<gene>
    <name evidence="3" type="ORF">HF989_06945</name>
    <name evidence="2" type="ORF">JOF50_001286</name>
</gene>
<evidence type="ECO:0000313" key="3">
    <source>
        <dbReference type="EMBL" id="NKY69109.1"/>
    </source>
</evidence>
<feature type="domain" description="DUF1023" evidence="1">
    <location>
        <begin position="176"/>
        <end position="328"/>
    </location>
</feature>
<evidence type="ECO:0000259" key="1">
    <source>
        <dbReference type="Pfam" id="PF06259"/>
    </source>
</evidence>
<dbReference type="InterPro" id="IPR029058">
    <property type="entry name" value="AB_hydrolase_fold"/>
</dbReference>
<comment type="caution">
    <text evidence="3">The sequence shown here is derived from an EMBL/GenBank/DDBJ whole genome shotgun (WGS) entry which is preliminary data.</text>
</comment>
<dbReference type="InterPro" id="IPR010427">
    <property type="entry name" value="DUF1023"/>
</dbReference>
<keyword evidence="5" id="KW-1185">Reference proteome</keyword>
<dbReference type="Pfam" id="PF06259">
    <property type="entry name" value="Abhydrolase_8"/>
    <property type="match status" value="1"/>
</dbReference>
<name>A0A7X6LRP0_9CORY</name>